<dbReference type="Proteomes" id="UP000252586">
    <property type="component" value="Unassembled WGS sequence"/>
</dbReference>
<organism evidence="6 7">
    <name type="scientific">Nocardia puris</name>
    <dbReference type="NCBI Taxonomy" id="208602"/>
    <lineage>
        <taxon>Bacteria</taxon>
        <taxon>Bacillati</taxon>
        <taxon>Actinomycetota</taxon>
        <taxon>Actinomycetes</taxon>
        <taxon>Mycobacteriales</taxon>
        <taxon>Nocardiaceae</taxon>
        <taxon>Nocardia</taxon>
    </lineage>
</organism>
<feature type="domain" description="Core-binding (CB)" evidence="5">
    <location>
        <begin position="7"/>
        <end position="86"/>
    </location>
</feature>
<feature type="domain" description="Tyr recombinase" evidence="4">
    <location>
        <begin position="107"/>
        <end position="289"/>
    </location>
</feature>
<dbReference type="SUPFAM" id="SSF56349">
    <property type="entry name" value="DNA breaking-rejoining enzymes"/>
    <property type="match status" value="1"/>
</dbReference>
<evidence type="ECO:0000256" key="3">
    <source>
        <dbReference type="PROSITE-ProRule" id="PRU01248"/>
    </source>
</evidence>
<evidence type="ECO:0000313" key="6">
    <source>
        <dbReference type="EMBL" id="RBO82046.1"/>
    </source>
</evidence>
<dbReference type="Gene3D" id="1.10.443.10">
    <property type="entry name" value="Intergrase catalytic core"/>
    <property type="match status" value="1"/>
</dbReference>
<dbReference type="STRING" id="1210090.GCA_001613185_02413"/>
<reference evidence="6 7" key="1">
    <citation type="submission" date="2018-06" db="EMBL/GenBank/DDBJ databases">
        <title>Genomic Encyclopedia of Type Strains, Phase IV (KMG-IV): sequencing the most valuable type-strain genomes for metagenomic binning, comparative biology and taxonomic classification.</title>
        <authorList>
            <person name="Goeker M."/>
        </authorList>
    </citation>
    <scope>NUCLEOTIDE SEQUENCE [LARGE SCALE GENOMIC DNA]</scope>
    <source>
        <strain evidence="6 7">DSM 44599</strain>
    </source>
</reference>
<gene>
    <name evidence="6" type="ORF">DFR74_1251</name>
</gene>
<dbReference type="InterPro" id="IPR044068">
    <property type="entry name" value="CB"/>
</dbReference>
<protein>
    <submittedName>
        <fullName evidence="6">Site-specific recombinase XerD</fullName>
    </submittedName>
</protein>
<accession>A0A366CWK8</accession>
<dbReference type="GO" id="GO:0015074">
    <property type="term" value="P:DNA integration"/>
    <property type="evidence" value="ECO:0007669"/>
    <property type="project" value="InterPro"/>
</dbReference>
<evidence type="ECO:0000256" key="1">
    <source>
        <dbReference type="ARBA" id="ARBA00023125"/>
    </source>
</evidence>
<dbReference type="EMBL" id="QNRE01000025">
    <property type="protein sequence ID" value="RBO82046.1"/>
    <property type="molecule type" value="Genomic_DNA"/>
</dbReference>
<sequence length="292" mass="31655">MRLPVPSSWIAPLTQYELHLRAAGCSEATIARRVGDLEQIAREVGPDGPATITGDALVSWAGEKAWATETRRSRRASARSFWRWGIAAGVVTEDAAAKLPHISAARPKPRPVPDRIYRPAVAAAVPRVALMLRLAGELGLRRAEIARIHVGRDLVEDDEGYSLIVHGKGGKVAPVPVPDDLGRRIAQGAQGHSPLDPDATRTGWLFPGRIDGHLSPRRVGELCGEALQAYQDEGEEPFTVHKCRHRFGTRALRATRDILAVRDALRHTSVATTQVYCAVERDAVRAAVIAAA</sequence>
<keyword evidence="2" id="KW-0233">DNA recombination</keyword>
<proteinExistence type="predicted"/>
<dbReference type="GO" id="GO:0006310">
    <property type="term" value="P:DNA recombination"/>
    <property type="evidence" value="ECO:0007669"/>
    <property type="project" value="UniProtKB-KW"/>
</dbReference>
<evidence type="ECO:0000256" key="2">
    <source>
        <dbReference type="ARBA" id="ARBA00023172"/>
    </source>
</evidence>
<dbReference type="PANTHER" id="PTHR30349">
    <property type="entry name" value="PHAGE INTEGRASE-RELATED"/>
    <property type="match status" value="1"/>
</dbReference>
<dbReference type="GO" id="GO:0003677">
    <property type="term" value="F:DNA binding"/>
    <property type="evidence" value="ECO:0007669"/>
    <property type="project" value="UniProtKB-UniRule"/>
</dbReference>
<evidence type="ECO:0000259" key="5">
    <source>
        <dbReference type="PROSITE" id="PS51900"/>
    </source>
</evidence>
<dbReference type="CDD" id="cd00397">
    <property type="entry name" value="DNA_BRE_C"/>
    <property type="match status" value="1"/>
</dbReference>
<dbReference type="OrthoDB" id="1822491at2"/>
<dbReference type="InterPro" id="IPR011010">
    <property type="entry name" value="DNA_brk_join_enz"/>
</dbReference>
<keyword evidence="1 3" id="KW-0238">DNA-binding</keyword>
<evidence type="ECO:0000313" key="7">
    <source>
        <dbReference type="Proteomes" id="UP000252586"/>
    </source>
</evidence>
<dbReference type="RefSeq" id="WP_067507928.1">
    <property type="nucleotide sequence ID" value="NZ_QNRE01000025.1"/>
</dbReference>
<dbReference type="InterPro" id="IPR050090">
    <property type="entry name" value="Tyrosine_recombinase_XerCD"/>
</dbReference>
<dbReference type="AlphaFoldDB" id="A0A366CWK8"/>
<name>A0A366CWK8_9NOCA</name>
<comment type="caution">
    <text evidence="6">The sequence shown here is derived from an EMBL/GenBank/DDBJ whole genome shotgun (WGS) entry which is preliminary data.</text>
</comment>
<dbReference type="PROSITE" id="PS51900">
    <property type="entry name" value="CB"/>
    <property type="match status" value="1"/>
</dbReference>
<dbReference type="Pfam" id="PF00589">
    <property type="entry name" value="Phage_integrase"/>
    <property type="match status" value="1"/>
</dbReference>
<keyword evidence="7" id="KW-1185">Reference proteome</keyword>
<dbReference type="InterPro" id="IPR013762">
    <property type="entry name" value="Integrase-like_cat_sf"/>
</dbReference>
<dbReference type="PROSITE" id="PS51898">
    <property type="entry name" value="TYR_RECOMBINASE"/>
    <property type="match status" value="1"/>
</dbReference>
<evidence type="ECO:0000259" key="4">
    <source>
        <dbReference type="PROSITE" id="PS51898"/>
    </source>
</evidence>
<dbReference type="InterPro" id="IPR002104">
    <property type="entry name" value="Integrase_catalytic"/>
</dbReference>
<dbReference type="PANTHER" id="PTHR30349:SF64">
    <property type="entry name" value="PROPHAGE INTEGRASE INTD-RELATED"/>
    <property type="match status" value="1"/>
</dbReference>